<dbReference type="Proteomes" id="UP001186944">
    <property type="component" value="Unassembled WGS sequence"/>
</dbReference>
<dbReference type="SMART" id="SM00408">
    <property type="entry name" value="IGc2"/>
    <property type="match status" value="3"/>
</dbReference>
<name>A0AA88Y5A5_PINIB</name>
<evidence type="ECO:0000256" key="1">
    <source>
        <dbReference type="SAM" id="MobiDB-lite"/>
    </source>
</evidence>
<keyword evidence="4" id="KW-1185">Reference proteome</keyword>
<comment type="caution">
    <text evidence="3">The sequence shown here is derived from an EMBL/GenBank/DDBJ whole genome shotgun (WGS) entry which is preliminary data.</text>
</comment>
<protein>
    <recommendedName>
        <fullName evidence="2">Ig-like domain-containing protein</fullName>
    </recommendedName>
</protein>
<dbReference type="InterPro" id="IPR050958">
    <property type="entry name" value="Cell_Adh-Cytoskel_Orgn"/>
</dbReference>
<dbReference type="InterPro" id="IPR013783">
    <property type="entry name" value="Ig-like_fold"/>
</dbReference>
<dbReference type="GO" id="GO:0030424">
    <property type="term" value="C:axon"/>
    <property type="evidence" value="ECO:0007669"/>
    <property type="project" value="TreeGrafter"/>
</dbReference>
<feature type="domain" description="Ig-like" evidence="2">
    <location>
        <begin position="356"/>
        <end position="443"/>
    </location>
</feature>
<dbReference type="InterPro" id="IPR013098">
    <property type="entry name" value="Ig_I-set"/>
</dbReference>
<dbReference type="GO" id="GO:0050808">
    <property type="term" value="P:synapse organization"/>
    <property type="evidence" value="ECO:0007669"/>
    <property type="project" value="TreeGrafter"/>
</dbReference>
<proteinExistence type="predicted"/>
<dbReference type="SUPFAM" id="SSF48726">
    <property type="entry name" value="Immunoglobulin"/>
    <property type="match status" value="3"/>
</dbReference>
<dbReference type="EMBL" id="VSWD01000008">
    <property type="protein sequence ID" value="KAK3095652.1"/>
    <property type="molecule type" value="Genomic_DNA"/>
</dbReference>
<reference evidence="3" key="1">
    <citation type="submission" date="2019-08" db="EMBL/GenBank/DDBJ databases">
        <title>The improved chromosome-level genome for the pearl oyster Pinctada fucata martensii using PacBio sequencing and Hi-C.</title>
        <authorList>
            <person name="Zheng Z."/>
        </authorList>
    </citation>
    <scope>NUCLEOTIDE SEQUENCE</scope>
    <source>
        <strain evidence="3">ZZ-2019</strain>
        <tissue evidence="3">Adductor muscle</tissue>
    </source>
</reference>
<organism evidence="3 4">
    <name type="scientific">Pinctada imbricata</name>
    <name type="common">Atlantic pearl-oyster</name>
    <name type="synonym">Pinctada martensii</name>
    <dbReference type="NCBI Taxonomy" id="66713"/>
    <lineage>
        <taxon>Eukaryota</taxon>
        <taxon>Metazoa</taxon>
        <taxon>Spiralia</taxon>
        <taxon>Lophotrochozoa</taxon>
        <taxon>Mollusca</taxon>
        <taxon>Bivalvia</taxon>
        <taxon>Autobranchia</taxon>
        <taxon>Pteriomorphia</taxon>
        <taxon>Pterioida</taxon>
        <taxon>Pterioidea</taxon>
        <taxon>Pteriidae</taxon>
        <taxon>Pinctada</taxon>
    </lineage>
</organism>
<dbReference type="InterPro" id="IPR007110">
    <property type="entry name" value="Ig-like_dom"/>
</dbReference>
<dbReference type="AlphaFoldDB" id="A0AA88Y5A5"/>
<dbReference type="Pfam" id="PF13927">
    <property type="entry name" value="Ig_3"/>
    <property type="match status" value="1"/>
</dbReference>
<dbReference type="InterPro" id="IPR036179">
    <property type="entry name" value="Ig-like_dom_sf"/>
</dbReference>
<sequence length="445" mass="48722">MDLAEKPEILGANQVFYLTARENNTVILPCKVSGYPIPSITWSKTDGQIGDVGSRGVTTLNGLIIDHVKAGDSGTYRCHVESALGVVEKTVQLTVSELKPKINVEKEYVGVKLGQTAQNKCEIKAADHYSLKYTKVYGHLPIYTVQNDGRMLFTLNSQSETGEYRCTATTDTGSLSETFYGAGPLCLKCNYAINPDECEQVTRCGDHEECYMQQFVTPGGHILYDLGCKDKYTCDNFNRTAQPIFAGKRNAEDLDDYIDARTVFLPDLKGGRFCFHCDQQFGVDGCDRITMCPQDRNCTSRALAYANRCNACCSGSFCNNKCVKATLPPTPPTTSTSTTTTTTTLPPTTTQPQTPPNIVTISVNPQHVQKGDHVSVTCIATGNPPPKIVWEMLASPGHVPTNVHGDNQFPARLVIDGFDPKLNAMQYRCYAHNLLGTVNKTISVP</sequence>
<dbReference type="GO" id="GO:0043025">
    <property type="term" value="C:neuronal cell body"/>
    <property type="evidence" value="ECO:0007669"/>
    <property type="project" value="TreeGrafter"/>
</dbReference>
<dbReference type="GO" id="GO:0005886">
    <property type="term" value="C:plasma membrane"/>
    <property type="evidence" value="ECO:0007669"/>
    <property type="project" value="TreeGrafter"/>
</dbReference>
<evidence type="ECO:0000313" key="4">
    <source>
        <dbReference type="Proteomes" id="UP001186944"/>
    </source>
</evidence>
<dbReference type="Gene3D" id="2.60.40.10">
    <property type="entry name" value="Immunoglobulins"/>
    <property type="match status" value="3"/>
</dbReference>
<dbReference type="Pfam" id="PF07679">
    <property type="entry name" value="I-set"/>
    <property type="match status" value="1"/>
</dbReference>
<dbReference type="PANTHER" id="PTHR45080:SF34">
    <property type="entry name" value="MYOSIN LIGHT CHAIN KINASE, SMOOTH MUSCLE-LIKE"/>
    <property type="match status" value="1"/>
</dbReference>
<dbReference type="SMART" id="SM00409">
    <property type="entry name" value="IG"/>
    <property type="match status" value="3"/>
</dbReference>
<gene>
    <name evidence="3" type="ORF">FSP39_017187</name>
</gene>
<dbReference type="PROSITE" id="PS50835">
    <property type="entry name" value="IG_LIKE"/>
    <property type="match status" value="2"/>
</dbReference>
<feature type="region of interest" description="Disordered" evidence="1">
    <location>
        <begin position="329"/>
        <end position="356"/>
    </location>
</feature>
<evidence type="ECO:0000313" key="3">
    <source>
        <dbReference type="EMBL" id="KAK3095652.1"/>
    </source>
</evidence>
<feature type="domain" description="Ig-like" evidence="2">
    <location>
        <begin position="7"/>
        <end position="94"/>
    </location>
</feature>
<accession>A0AA88Y5A5</accession>
<dbReference type="InterPro" id="IPR003598">
    <property type="entry name" value="Ig_sub2"/>
</dbReference>
<feature type="compositionally biased region" description="Low complexity" evidence="1">
    <location>
        <begin position="333"/>
        <end position="352"/>
    </location>
</feature>
<evidence type="ECO:0000259" key="2">
    <source>
        <dbReference type="PROSITE" id="PS50835"/>
    </source>
</evidence>
<dbReference type="InterPro" id="IPR003599">
    <property type="entry name" value="Ig_sub"/>
</dbReference>
<dbReference type="GO" id="GO:0007156">
    <property type="term" value="P:homophilic cell adhesion via plasma membrane adhesion molecules"/>
    <property type="evidence" value="ECO:0007669"/>
    <property type="project" value="TreeGrafter"/>
</dbReference>
<dbReference type="GO" id="GO:0008046">
    <property type="term" value="F:axon guidance receptor activity"/>
    <property type="evidence" value="ECO:0007669"/>
    <property type="project" value="TreeGrafter"/>
</dbReference>
<dbReference type="CDD" id="cd00096">
    <property type="entry name" value="Ig"/>
    <property type="match status" value="1"/>
</dbReference>
<dbReference type="PANTHER" id="PTHR45080">
    <property type="entry name" value="CONTACTIN 5"/>
    <property type="match status" value="1"/>
</dbReference>